<keyword evidence="4" id="KW-1185">Reference proteome</keyword>
<dbReference type="Proteomes" id="UP000317171">
    <property type="component" value="Chromosome"/>
</dbReference>
<evidence type="ECO:0000313" key="4">
    <source>
        <dbReference type="Proteomes" id="UP000317171"/>
    </source>
</evidence>
<dbReference type="OrthoDB" id="287407at2"/>
<sequence length="157" mass="17156">MNKNNPIEHQPDSEAEWSACAPGELGQFVSVMKKRKQISHLITGAEILTACLVVGLIGFLGINQLSSSENQRVQQAQTKPCPGGLYCKDVLAHAKAYVAHTLDQNLTQKVDAHLADCPHCQKKIDQLKANAHNNAADQKAAFQKQAAWEAYLLALNQ</sequence>
<keyword evidence="1" id="KW-0472">Membrane</keyword>
<keyword evidence="1" id="KW-1133">Transmembrane helix</keyword>
<feature type="domain" description="Putative zinc-finger" evidence="2">
    <location>
        <begin position="87"/>
        <end position="121"/>
    </location>
</feature>
<gene>
    <name evidence="3" type="ORF">Pan241w_60620</name>
</gene>
<accession>A0A517RPY7</accession>
<dbReference type="KEGG" id="gaz:Pan241w_60620"/>
<reference evidence="3 4" key="1">
    <citation type="submission" date="2019-02" db="EMBL/GenBank/DDBJ databases">
        <title>Deep-cultivation of Planctomycetes and their phenomic and genomic characterization uncovers novel biology.</title>
        <authorList>
            <person name="Wiegand S."/>
            <person name="Jogler M."/>
            <person name="Boedeker C."/>
            <person name="Pinto D."/>
            <person name="Vollmers J."/>
            <person name="Rivas-Marin E."/>
            <person name="Kohn T."/>
            <person name="Peeters S.H."/>
            <person name="Heuer A."/>
            <person name="Rast P."/>
            <person name="Oberbeckmann S."/>
            <person name="Bunk B."/>
            <person name="Jeske O."/>
            <person name="Meyerdierks A."/>
            <person name="Storesund J.E."/>
            <person name="Kallscheuer N."/>
            <person name="Luecker S."/>
            <person name="Lage O.M."/>
            <person name="Pohl T."/>
            <person name="Merkel B.J."/>
            <person name="Hornburger P."/>
            <person name="Mueller R.-W."/>
            <person name="Bruemmer F."/>
            <person name="Labrenz M."/>
            <person name="Spormann A.M."/>
            <person name="Op den Camp H."/>
            <person name="Overmann J."/>
            <person name="Amann R."/>
            <person name="Jetten M.S.M."/>
            <person name="Mascher T."/>
            <person name="Medema M.H."/>
            <person name="Devos D.P."/>
            <person name="Kaster A.-K."/>
            <person name="Ovreas L."/>
            <person name="Rohde M."/>
            <person name="Galperin M.Y."/>
            <person name="Jogler C."/>
        </authorList>
    </citation>
    <scope>NUCLEOTIDE SEQUENCE [LARGE SCALE GENOMIC DNA]</scope>
    <source>
        <strain evidence="3 4">Pan241w</strain>
    </source>
</reference>
<organism evidence="3 4">
    <name type="scientific">Gimesia alba</name>
    <dbReference type="NCBI Taxonomy" id="2527973"/>
    <lineage>
        <taxon>Bacteria</taxon>
        <taxon>Pseudomonadati</taxon>
        <taxon>Planctomycetota</taxon>
        <taxon>Planctomycetia</taxon>
        <taxon>Planctomycetales</taxon>
        <taxon>Planctomycetaceae</taxon>
        <taxon>Gimesia</taxon>
    </lineage>
</organism>
<feature type="transmembrane region" description="Helical" evidence="1">
    <location>
        <begin position="41"/>
        <end position="62"/>
    </location>
</feature>
<name>A0A517RPY7_9PLAN</name>
<proteinExistence type="predicted"/>
<protein>
    <recommendedName>
        <fullName evidence="2">Putative zinc-finger domain-containing protein</fullName>
    </recommendedName>
</protein>
<dbReference type="Gene3D" id="1.10.10.1320">
    <property type="entry name" value="Anti-sigma factor, zinc-finger domain"/>
    <property type="match status" value="1"/>
</dbReference>
<evidence type="ECO:0000256" key="1">
    <source>
        <dbReference type="SAM" id="Phobius"/>
    </source>
</evidence>
<evidence type="ECO:0000313" key="3">
    <source>
        <dbReference type="EMBL" id="QDT45934.1"/>
    </source>
</evidence>
<dbReference type="Pfam" id="PF13490">
    <property type="entry name" value="zf-HC2"/>
    <property type="match status" value="1"/>
</dbReference>
<keyword evidence="1" id="KW-0812">Transmembrane</keyword>
<dbReference type="InterPro" id="IPR027383">
    <property type="entry name" value="Znf_put"/>
</dbReference>
<dbReference type="EMBL" id="CP036269">
    <property type="protein sequence ID" value="QDT45934.1"/>
    <property type="molecule type" value="Genomic_DNA"/>
</dbReference>
<dbReference type="AlphaFoldDB" id="A0A517RPY7"/>
<dbReference type="InterPro" id="IPR041916">
    <property type="entry name" value="Anti_sigma_zinc_sf"/>
</dbReference>
<evidence type="ECO:0000259" key="2">
    <source>
        <dbReference type="Pfam" id="PF13490"/>
    </source>
</evidence>
<dbReference type="RefSeq" id="WP_145223008.1">
    <property type="nucleotide sequence ID" value="NZ_CP036269.1"/>
</dbReference>